<gene>
    <name evidence="1" type="ORF">PY091_00885</name>
</gene>
<evidence type="ECO:0000313" key="2">
    <source>
        <dbReference type="Proteomes" id="UP001217083"/>
    </source>
</evidence>
<keyword evidence="2" id="KW-1185">Reference proteome</keyword>
<proteinExistence type="predicted"/>
<evidence type="ECO:0008006" key="3">
    <source>
        <dbReference type="Google" id="ProtNLM"/>
    </source>
</evidence>
<name>A0ABT5XIN7_9FLAO</name>
<dbReference type="Proteomes" id="UP001217083">
    <property type="component" value="Unassembled WGS sequence"/>
</dbReference>
<dbReference type="EMBL" id="JARFVA010000001">
    <property type="protein sequence ID" value="MDF0705748.1"/>
    <property type="molecule type" value="Genomic_DNA"/>
</dbReference>
<sequence>MAYFGDQQFTVRIDELKSGEIRYLCWHKSNSILAKPSLMLCRGTVKRGGNGEIREFTFLHDDRVFTIEYIPSKLKGGVNYYFIEVTDSNHKKSTWKMEQRPIPKYLRNLS</sequence>
<evidence type="ECO:0000313" key="1">
    <source>
        <dbReference type="EMBL" id="MDF0705748.1"/>
    </source>
</evidence>
<organism evidence="1 2">
    <name type="scientific">Flagellimonas okinawensis</name>
    <dbReference type="NCBI Taxonomy" id="3031324"/>
    <lineage>
        <taxon>Bacteria</taxon>
        <taxon>Pseudomonadati</taxon>
        <taxon>Bacteroidota</taxon>
        <taxon>Flavobacteriia</taxon>
        <taxon>Flavobacteriales</taxon>
        <taxon>Flavobacteriaceae</taxon>
        <taxon>Flagellimonas</taxon>
    </lineage>
</organism>
<comment type="caution">
    <text evidence="1">The sequence shown here is derived from an EMBL/GenBank/DDBJ whole genome shotgun (WGS) entry which is preliminary data.</text>
</comment>
<accession>A0ABT5XIN7</accession>
<protein>
    <recommendedName>
        <fullName evidence="3">PD(D/E)XK endonuclease domain-containing protein</fullName>
    </recommendedName>
</protein>
<dbReference type="RefSeq" id="WP_275647865.1">
    <property type="nucleotide sequence ID" value="NZ_JARFVA010000001.1"/>
</dbReference>
<reference evidence="1 2" key="1">
    <citation type="submission" date="2023-03" db="EMBL/GenBank/DDBJ databases">
        <title>Muricauda XX sp. nov. and Muricauda XXX sp. nov., two novel species isolated from Okinawa Trough.</title>
        <authorList>
            <person name="Cao W."/>
            <person name="Deng X."/>
        </authorList>
    </citation>
    <scope>NUCLEOTIDE SEQUENCE [LARGE SCALE GENOMIC DNA]</scope>
    <source>
        <strain evidence="1 2">81s02</strain>
    </source>
</reference>